<dbReference type="Proteomes" id="UP000054709">
    <property type="component" value="Unassembled WGS sequence"/>
</dbReference>
<name>A0A0W1AR41_9BACL</name>
<gene>
    <name evidence="1" type="ORF">UQ64_01335</name>
</gene>
<dbReference type="AlphaFoldDB" id="A0A0W1AR41"/>
<comment type="caution">
    <text evidence="1">The sequence shown here is derived from an EMBL/GenBank/DDBJ whole genome shotgun (WGS) entry which is preliminary data.</text>
</comment>
<dbReference type="OrthoDB" id="2657532at2"/>
<evidence type="ECO:0000313" key="2">
    <source>
        <dbReference type="Proteomes" id="UP000054709"/>
    </source>
</evidence>
<organism evidence="1 2">
    <name type="scientific">Paenibacillus etheri</name>
    <dbReference type="NCBI Taxonomy" id="1306852"/>
    <lineage>
        <taxon>Bacteria</taxon>
        <taxon>Bacillati</taxon>
        <taxon>Bacillota</taxon>
        <taxon>Bacilli</taxon>
        <taxon>Bacillales</taxon>
        <taxon>Paenibacillaceae</taxon>
        <taxon>Paenibacillus</taxon>
    </lineage>
</organism>
<proteinExistence type="predicted"/>
<accession>A0A0W1AR41</accession>
<dbReference type="RefSeq" id="WP_060626566.1">
    <property type="nucleotide sequence ID" value="NZ_LCZJ02000043.1"/>
</dbReference>
<keyword evidence="2" id="KW-1185">Reference proteome</keyword>
<sequence>MSENLNRVKLSQWDALLVESLRALGWSNEDILRKVAEGDLPVDESEYEFDYKQLTTLQAEQPELFEQAVKTGYQIKYNTIRGIRSWIWVALGKEAELELEEGKEAIEMVLTTAEKNRLESVLSFGWQIHGGAGVEDEAGANASYRIEPIQR</sequence>
<protein>
    <submittedName>
        <fullName evidence="1">Uncharacterized protein</fullName>
    </submittedName>
</protein>
<dbReference type="EMBL" id="LCZJ02000043">
    <property type="protein sequence ID" value="KTD83730.1"/>
    <property type="molecule type" value="Genomic_DNA"/>
</dbReference>
<reference evidence="1 2" key="1">
    <citation type="journal article" date="2015" name="Int. Biodeterior. Biodegradation">
        <title>Physiological and genetic screening methods for the isolation of methyl tert-butyl ether-degrading bacteria for bioremediation purposes.</title>
        <authorList>
            <person name="Guisado I.M."/>
            <person name="Purswani J."/>
            <person name="Gonzalez Lopez J."/>
            <person name="Pozo C."/>
        </authorList>
    </citation>
    <scope>NUCLEOTIDE SEQUENCE [LARGE SCALE GENOMIC DNA]</scope>
    <source>
        <strain evidence="1 2">SH7</strain>
    </source>
</reference>
<evidence type="ECO:0000313" key="1">
    <source>
        <dbReference type="EMBL" id="KTD83730.1"/>
    </source>
</evidence>